<evidence type="ECO:0000313" key="29">
    <source>
        <dbReference type="EMBL" id="AKG58664.1"/>
    </source>
</evidence>
<dbReference type="EMBL" id="KM355718">
    <property type="protein sequence ID" value="AIT54584.1"/>
    <property type="molecule type" value="Genomic_DNA"/>
</dbReference>
<dbReference type="EMBL" id="JN704708">
    <property type="protein sequence ID" value="AEW89314.1"/>
    <property type="molecule type" value="Genomic_DNA"/>
</dbReference>
<evidence type="ECO:0000313" key="21">
    <source>
        <dbReference type="EMBL" id="AIT54073.1"/>
    </source>
</evidence>
<evidence type="ECO:0000313" key="7">
    <source>
        <dbReference type="EMBL" id="AIT53051.1"/>
    </source>
</evidence>
<evidence type="ECO:0000313" key="31">
    <source>
        <dbReference type="EMBL" id="AYN61830.1"/>
    </source>
</evidence>
<dbReference type="EMBL" id="KM355717">
    <property type="protein sequence ID" value="AIT54511.1"/>
    <property type="molecule type" value="Genomic_DNA"/>
</dbReference>
<dbReference type="OrthoDB" id="7560at10239"/>
<evidence type="ECO:0000313" key="11">
    <source>
        <dbReference type="EMBL" id="AIT53343.1"/>
    </source>
</evidence>
<proteinExistence type="inferred from homology"/>
<dbReference type="EMBL" id="KM355700">
    <property type="protein sequence ID" value="AIT53270.1"/>
    <property type="molecule type" value="Genomic_DNA"/>
</dbReference>
<dbReference type="EMBL" id="KM355710">
    <property type="protein sequence ID" value="AIT54000.1"/>
    <property type="molecule type" value="Genomic_DNA"/>
</dbReference>
<dbReference type="EMBL" id="KM355711">
    <property type="protein sequence ID" value="AIT54073.1"/>
    <property type="molecule type" value="Genomic_DNA"/>
</dbReference>
<evidence type="ECO:0000313" key="35">
    <source>
        <dbReference type="Proteomes" id="UP000159019"/>
    </source>
</evidence>
<keyword evidence="1" id="KW-0167">Capsid protein</keyword>
<evidence type="ECO:0000313" key="18">
    <source>
        <dbReference type="EMBL" id="AIT53854.1"/>
    </source>
</evidence>
<dbReference type="EMBL" id="KM355702">
    <property type="protein sequence ID" value="AIT53416.1"/>
    <property type="molecule type" value="Genomic_DNA"/>
</dbReference>
<evidence type="ECO:0000313" key="30">
    <source>
        <dbReference type="EMBL" id="AQT34021.1"/>
    </source>
</evidence>
<protein>
    <submittedName>
        <fullName evidence="4">Capsid protein</fullName>
    </submittedName>
    <submittedName>
        <fullName evidence="30">Capsid triplex subunit 2</fullName>
    </submittedName>
    <submittedName>
        <fullName evidence="6">ORF 41</fullName>
    </submittedName>
    <submittedName>
        <fullName evidence="29">ORF41</fullName>
    </submittedName>
</protein>
<dbReference type="EMBL" id="KM355715">
    <property type="protein sequence ID" value="AIT54365.1"/>
    <property type="molecule type" value="Genomic_DNA"/>
</dbReference>
<dbReference type="GO" id="GO:0005198">
    <property type="term" value="F:structural molecule activity"/>
    <property type="evidence" value="ECO:0007669"/>
    <property type="project" value="InterPro"/>
</dbReference>
<evidence type="ECO:0000313" key="5">
    <source>
        <dbReference type="EMBL" id="AEW89314.1"/>
    </source>
</evidence>
<dbReference type="EMBL" id="KM355714">
    <property type="protein sequence ID" value="AIT54292.1"/>
    <property type="molecule type" value="Genomic_DNA"/>
</dbReference>
<evidence type="ECO:0000313" key="26">
    <source>
        <dbReference type="EMBL" id="AIT54438.1"/>
    </source>
</evidence>
<dbReference type="EMBL" id="KM355698">
    <property type="protein sequence ID" value="AIT53124.1"/>
    <property type="molecule type" value="Genomic_DNA"/>
</dbReference>
<evidence type="ECO:0000313" key="22">
    <source>
        <dbReference type="EMBL" id="AIT54146.1"/>
    </source>
</evidence>
<evidence type="ECO:0000313" key="14">
    <source>
        <dbReference type="EMBL" id="AIT53562.1"/>
    </source>
</evidence>
<evidence type="ECO:0000313" key="23">
    <source>
        <dbReference type="EMBL" id="AIT54219.1"/>
    </source>
</evidence>
<dbReference type="Pfam" id="PF01802">
    <property type="entry name" value="Herpes_V23"/>
    <property type="match status" value="1"/>
</dbReference>
<evidence type="ECO:0000313" key="6">
    <source>
        <dbReference type="EMBL" id="AIT52978.1"/>
    </source>
</evidence>
<reference evidence="34 35" key="1">
    <citation type="journal article" date="2012" name="J. Virol.">
        <title>Sequencing of 21 varicella-zoster virus genomes reveals two novel genotypes and evidence of recombination.</title>
        <authorList>
            <person name="Zell R."/>
            <person name="Taudien S."/>
            <person name="Pfaff F."/>
            <person name="Wutzler P."/>
            <person name="Platzer M."/>
            <person name="Sauerbrei A."/>
        </authorList>
    </citation>
    <scope>NUCLEOTIDE SEQUENCE [LARGE SCALE GENOMIC DNA]</scope>
    <source>
        <strain evidence="4">VZVi/Erfurt.GER/19.04/V[5]</strain>
        <strain evidence="5">VZVi/Erfurt.GER/44.07/V[5]</strain>
    </source>
</reference>
<evidence type="ECO:0000313" key="8">
    <source>
        <dbReference type="EMBL" id="AIT53124.1"/>
    </source>
</evidence>
<sequence length="316" mass="34375">MAMPFEIEVLLPGDLSPAETSALQKCEGKIITFSTLRHRASLVDIALSSYYINGAPPDTLSLLEAYRMRFAAVITRVIPGKLLAHAIGVGTPTPGLFIQNTSPVDLCNGDYICLLPPVFGSADSIRLDSVGLEIVFPLTIPQTLMREIIAKVVARAVERTAAGAQILPHEVLRGADVICYNGRRYELETNLQHRDGSDAAIRTLVLNLMFSINEGCLLLLALIPTLLVQGAHDGYVNLLIQTANCVRETGQLINIPPMPRIQDGHRRFPIYETISSWISTSSRLGDTLGTRAILRVCVFDGPSTVHPGDRTAVIQV</sequence>
<evidence type="ECO:0000313" key="19">
    <source>
        <dbReference type="EMBL" id="AIT53927.1"/>
    </source>
</evidence>
<dbReference type="EMBL" id="KM355712">
    <property type="protein sequence ID" value="AIT54146.1"/>
    <property type="molecule type" value="Genomic_DNA"/>
</dbReference>
<reference evidence="30" key="6">
    <citation type="journal article" date="2017" name="J. Gen. Virol.">
        <title>Revisiting the genotyping scheme for varicella-zoster viruses based on whole-genome comparisons.</title>
        <authorList>
            <person name="Jensen N.J."/>
            <person name="Rivailler P."/>
            <person name="Tseng H.F."/>
            <person name="Quinlivan M.L."/>
            <person name="Radford K."/>
            <person name="Folster J."/>
            <person name="Harpaz R."/>
            <person name="LaRussa P."/>
            <person name="Jacobsen S."/>
            <person name="Scott Schmid D."/>
        </authorList>
    </citation>
    <scope>NUCLEOTIDE SEQUENCE</scope>
    <source>
        <strain evidence="30">VZVs/RanchoCucamong.CA.USA/34.14/Z_5</strain>
    </source>
</reference>
<dbReference type="HAMAP" id="MF_04019">
    <property type="entry name" value="HSV_TRX2"/>
    <property type="match status" value="1"/>
</dbReference>
<dbReference type="InterPro" id="IPR002690">
    <property type="entry name" value="Herpes_capsid_2"/>
</dbReference>
<dbReference type="EMBL" id="MH709358">
    <property type="protein sequence ID" value="QCA46318.1"/>
    <property type="molecule type" value="Genomic_DNA"/>
</dbReference>
<dbReference type="EMBL" id="KP771924">
    <property type="protein sequence ID" value="AKG58664.1"/>
    <property type="molecule type" value="Genomic_DNA"/>
</dbReference>
<dbReference type="EMBL" id="KM355696">
    <property type="protein sequence ID" value="AIT52978.1"/>
    <property type="molecule type" value="Genomic_DNA"/>
</dbReference>
<dbReference type="EMBL" id="KY037797">
    <property type="protein sequence ID" value="AQT34021.1"/>
    <property type="molecule type" value="Genomic_DNA"/>
</dbReference>
<evidence type="ECO:0000313" key="10">
    <source>
        <dbReference type="EMBL" id="AIT53270.1"/>
    </source>
</evidence>
<evidence type="ECO:0000313" key="12">
    <source>
        <dbReference type="EMBL" id="AIT53416.1"/>
    </source>
</evidence>
<dbReference type="EMBL" id="KM355709">
    <property type="protein sequence ID" value="AIT53927.1"/>
    <property type="molecule type" value="Genomic_DNA"/>
</dbReference>
<keyword evidence="2" id="KW-1048">Host nucleus</keyword>
<organism evidence="4 34">
    <name type="scientific">Human herpesvirus 3</name>
    <name type="common">HHV-3</name>
    <name type="synonym">Varicella-zoster virus</name>
    <dbReference type="NCBI Taxonomy" id="10335"/>
    <lineage>
        <taxon>Viruses</taxon>
        <taxon>Duplodnaviria</taxon>
        <taxon>Heunggongvirae</taxon>
        <taxon>Peploviricota</taxon>
        <taxon>Herviviricetes</taxon>
        <taxon>Herpesvirales</taxon>
        <taxon>Orthoherpesviridae</taxon>
        <taxon>Alphaherpesvirinae</taxon>
        <taxon>Varicellovirus</taxon>
        <taxon>Varicellovirus humanalpha3</taxon>
    </lineage>
</organism>
<evidence type="ECO:0000256" key="2">
    <source>
        <dbReference type="ARBA" id="ARBA00022562"/>
    </source>
</evidence>
<organismHost>
    <name type="scientific">Homo sapiens</name>
    <name type="common">Human</name>
    <dbReference type="NCBI Taxonomy" id="9606"/>
</organismHost>
<evidence type="ECO:0000313" key="24">
    <source>
        <dbReference type="EMBL" id="AIT54292.1"/>
    </source>
</evidence>
<evidence type="ECO:0000313" key="17">
    <source>
        <dbReference type="EMBL" id="AIT53781.1"/>
    </source>
</evidence>
<evidence type="ECO:0000313" key="25">
    <source>
        <dbReference type="EMBL" id="AIT54365.1"/>
    </source>
</evidence>
<evidence type="ECO:0000313" key="4">
    <source>
        <dbReference type="EMBL" id="AEW89098.1"/>
    </source>
</evidence>
<dbReference type="EMBL" id="MG764308">
    <property type="protein sequence ID" value="AYN61830.1"/>
    <property type="molecule type" value="Genomic_DNA"/>
</dbReference>
<evidence type="ECO:0000313" key="15">
    <source>
        <dbReference type="EMBL" id="AIT53635.1"/>
    </source>
</evidence>
<evidence type="ECO:0000313" key="28">
    <source>
        <dbReference type="EMBL" id="AIT54584.1"/>
    </source>
</evidence>
<evidence type="ECO:0000313" key="27">
    <source>
        <dbReference type="EMBL" id="AIT54511.1"/>
    </source>
</evidence>
<evidence type="ECO:0000256" key="1">
    <source>
        <dbReference type="ARBA" id="ARBA00022561"/>
    </source>
</evidence>
<name>G9IX32_HHV3</name>
<reference evidence="6" key="2">
    <citation type="journal article" date="2014" name="J. Virol.">
        <title>Evolution of co-circulating varicella zoster virus genotypes during a chickenpox outbreak in Guinea Bissau.</title>
        <authorList>
            <person name="Depledge D."/>
            <person name="Gray E."/>
            <person name="Kundu S."/>
            <person name="Cooray S."/>
            <person name="Poulsen A."/>
            <person name="Aaby P."/>
            <person name="Breuer J."/>
        </authorList>
    </citation>
    <scope>NUCLEOTIDE SEQUENCE</scope>
    <source>
        <strain evidence="6">Bandim1</strain>
        <strain evidence="14">Bandim10</strain>
        <strain evidence="15">Bandim11</strain>
        <strain evidence="16">Bandim12</strain>
        <strain evidence="17">Bandim13</strain>
        <strain evidence="18">Bandim14</strain>
        <strain evidence="19">Bandim15</strain>
        <strain evidence="20">Bandim16</strain>
        <strain evidence="21">Bandim17</strain>
        <strain evidence="22">Bandim18</strain>
        <strain evidence="23">Bandim19</strain>
        <strain evidence="7">Bandim2</strain>
        <strain evidence="24">Bandim20</strain>
        <strain evidence="25">Bandim21</strain>
        <strain evidence="26">Bandim22</strain>
        <strain evidence="27">Bandim23</strain>
        <strain evidence="28">Bandim24</strain>
        <strain evidence="8">Bandim3</strain>
        <strain evidence="9">Bandim4</strain>
        <strain evidence="10">Bandim5</strain>
        <strain evidence="11">Bandim6</strain>
        <strain evidence="12">Bandim7</strain>
        <strain evidence="13">Bandim8</strain>
    </source>
</reference>
<dbReference type="EMBL" id="KM355703">
    <property type="protein sequence ID" value="AIT53489.1"/>
    <property type="molecule type" value="Genomic_DNA"/>
</dbReference>
<reference evidence="6" key="3">
    <citation type="submission" date="2014-08" db="EMBL/GenBank/DDBJ databases">
        <authorList>
            <person name="Depledge D.P."/>
        </authorList>
    </citation>
    <scope>NUCLEOTIDE SEQUENCE</scope>
    <source>
        <strain evidence="6">Bandim1</strain>
        <strain evidence="14">Bandim10</strain>
        <strain evidence="15">Bandim11</strain>
        <strain evidence="16">Bandim12</strain>
        <strain evidence="17">Bandim13</strain>
        <strain evidence="18">Bandim14</strain>
        <strain evidence="19">Bandim15</strain>
        <strain evidence="20">Bandim16</strain>
        <strain evidence="21">Bandim17</strain>
        <strain evidence="22">Bandim18</strain>
        <strain evidence="23">Bandim19</strain>
        <strain evidence="7">Bandim2</strain>
        <strain evidence="24">Bandim20</strain>
        <strain evidence="25">Bandim21</strain>
        <strain evidence="26">Bandim22</strain>
        <strain evidence="27">Bandim23</strain>
        <strain evidence="28">Bandim24</strain>
        <strain evidence="8">Bandim3</strain>
        <strain evidence="9">Bandim4</strain>
        <strain evidence="10">Bandim5</strain>
        <strain evidence="11">Bandim6</strain>
        <strain evidence="12">Bandim7</strain>
        <strain evidence="13">Bandim8</strain>
    </source>
</reference>
<reference evidence="31" key="7">
    <citation type="submission" date="2018-01" db="EMBL/GenBank/DDBJ databases">
        <title>Varicella Zoster Virus heterogeneity is high in cerebral spinal fluid.</title>
        <authorList>
            <person name="Depledge D.P."/>
        </authorList>
    </citation>
    <scope>NUCLEOTIDE SEQUENCE</scope>
    <source>
        <strain evidence="31">Var/Cli/Ves/UK/9394/2015</strain>
    </source>
</reference>
<dbReference type="EMBL" id="KM355716">
    <property type="protein sequence ID" value="AIT54438.1"/>
    <property type="molecule type" value="Genomic_DNA"/>
</dbReference>
<dbReference type="EMBL" id="KM355707">
    <property type="protein sequence ID" value="AIT53781.1"/>
    <property type="molecule type" value="Genomic_DNA"/>
</dbReference>
<reference evidence="32" key="8">
    <citation type="submission" date="2018-08" db="EMBL/GenBank/DDBJ databases">
        <title>Analysis of the reiteration regions (R1 to R5) of varicella-zoster virus.</title>
        <authorList>
            <person name="Depledge D.P."/>
            <person name="Jensen N.J."/>
            <person name="Breuer J."/>
            <person name="Schmid S."/>
        </authorList>
    </citation>
    <scope>NUCLEOTIDE SEQUENCE</scope>
    <source>
        <strain evidence="32">KPZ12-320</strain>
        <strain evidence="33">KPZ13-207</strain>
    </source>
</reference>
<dbReference type="EMBL" id="KM355713">
    <property type="protein sequence ID" value="AIT54219.1"/>
    <property type="molecule type" value="Genomic_DNA"/>
</dbReference>
<dbReference type="EMBL" id="KM355697">
    <property type="protein sequence ID" value="AIT53051.1"/>
    <property type="molecule type" value="Genomic_DNA"/>
</dbReference>
<dbReference type="EMBL" id="KM355704">
    <property type="protein sequence ID" value="AIT53562.1"/>
    <property type="molecule type" value="Genomic_DNA"/>
</dbReference>
<evidence type="ECO:0000313" key="9">
    <source>
        <dbReference type="EMBL" id="AIT53197.1"/>
    </source>
</evidence>
<dbReference type="EMBL" id="MH709325">
    <property type="protein sequence ID" value="QCA43909.1"/>
    <property type="molecule type" value="Genomic_DNA"/>
</dbReference>
<dbReference type="EMBL" id="KM355705">
    <property type="protein sequence ID" value="AIT53635.1"/>
    <property type="molecule type" value="Genomic_DNA"/>
</dbReference>
<dbReference type="EMBL" id="KM355706">
    <property type="protein sequence ID" value="AIT53708.1"/>
    <property type="molecule type" value="Genomic_DNA"/>
</dbReference>
<gene>
    <name evidence="29" type="primary">ORF41</name>
    <name evidence="6" type="synonym">ORF 41</name>
    <name evidence="30" type="ORF">HHV3_gp43</name>
    <name evidence="4" type="ORF">HHV3gp43</name>
</gene>
<evidence type="ECO:0000313" key="16">
    <source>
        <dbReference type="EMBL" id="AIT53708.1"/>
    </source>
</evidence>
<evidence type="ECO:0000313" key="32">
    <source>
        <dbReference type="EMBL" id="QCA43909.1"/>
    </source>
</evidence>
<evidence type="ECO:0000313" key="34">
    <source>
        <dbReference type="Proteomes" id="UP000140732"/>
    </source>
</evidence>
<dbReference type="EMBL" id="JN704705">
    <property type="protein sequence ID" value="AEW89098.1"/>
    <property type="molecule type" value="Genomic_DNA"/>
</dbReference>
<reference evidence="30" key="5">
    <citation type="submission" date="2016-10" db="EMBL/GenBank/DDBJ databases">
        <authorList>
            <person name="Jensen N."/>
            <person name="Rivailler P."/>
            <person name="Radford K.W."/>
            <person name="Folster J."/>
            <person name="Tseng H.-F."/>
            <person name="Harpaz R."/>
            <person name="Larussa P.S."/>
            <person name="Jacobsen S.J."/>
            <person name="Schmid S.D."/>
        </authorList>
    </citation>
    <scope>NUCLEOTIDE SEQUENCE</scope>
    <source>
        <strain evidence="30">VZVs/RanchoCucamong.CA.USA/34.14/Z_5</strain>
    </source>
</reference>
<dbReference type="GO" id="GO:0019028">
    <property type="term" value="C:viral capsid"/>
    <property type="evidence" value="ECO:0007669"/>
    <property type="project" value="UniProtKB-KW"/>
</dbReference>
<dbReference type="EMBL" id="KM355701">
    <property type="protein sequence ID" value="AIT53343.1"/>
    <property type="molecule type" value="Genomic_DNA"/>
</dbReference>
<keyword evidence="3" id="KW-0946">Virion</keyword>
<dbReference type="EMBL" id="KM355699">
    <property type="protein sequence ID" value="AIT53197.1"/>
    <property type="molecule type" value="Genomic_DNA"/>
</dbReference>
<evidence type="ECO:0000256" key="3">
    <source>
        <dbReference type="ARBA" id="ARBA00022844"/>
    </source>
</evidence>
<reference evidence="29" key="4">
    <citation type="journal article" date="2015" name="J. Virol.">
        <title>Recombination of Globally Circulating Varicella-Zoster Virus.</title>
        <authorList>
            <person name="Norberg P."/>
            <person name="Depledge D.P."/>
            <person name="Kundu S."/>
            <person name="Atkinson C."/>
            <person name="Brown J."/>
            <person name="Haque T."/>
            <person name="Hussaini Y."/>
            <person name="MacMahon E."/>
            <person name="Molyneaux P."/>
            <person name="Papaevangelou V."/>
            <person name="Sengupta N."/>
            <person name="Koay E.S."/>
            <person name="Tang J.W."/>
            <person name="Underhill G.S."/>
            <person name="Grahn A."/>
            <person name="Studahl M."/>
            <person name="Breuer J."/>
            <person name="Bergstrom T."/>
        </authorList>
    </citation>
    <scope>NUCLEOTIDE SEQUENCE</scope>
    <source>
        <strain evidence="29">Zos/Cli/Ves/NIG/9</strain>
    </source>
</reference>
<dbReference type="Proteomes" id="UP000159019">
    <property type="component" value="Genome"/>
</dbReference>
<dbReference type="Proteomes" id="UP000140732">
    <property type="component" value="Genome"/>
</dbReference>
<evidence type="ECO:0000313" key="33">
    <source>
        <dbReference type="EMBL" id="QCA46318.1"/>
    </source>
</evidence>
<dbReference type="EMBL" id="KM355708">
    <property type="protein sequence ID" value="AIT53854.1"/>
    <property type="molecule type" value="Genomic_DNA"/>
</dbReference>
<evidence type="ECO:0000313" key="20">
    <source>
        <dbReference type="EMBL" id="AIT54000.1"/>
    </source>
</evidence>
<accession>G9IX32</accession>
<evidence type="ECO:0000313" key="13">
    <source>
        <dbReference type="EMBL" id="AIT53489.1"/>
    </source>
</evidence>